<reference evidence="2 3" key="1">
    <citation type="submission" date="2018-09" db="EMBL/GenBank/DDBJ databases">
        <title>Marinorhizobium profundi gen. nov., sp. nov., isolated from a deep-sea sediment sample from the New Britain Trench and proposal of Marinorhizobiaceae fam. nov. in the order Rhizobiales of the class Alphaproteobacteria.</title>
        <authorList>
            <person name="Cao J."/>
        </authorList>
    </citation>
    <scope>NUCLEOTIDE SEQUENCE [LARGE SCALE GENOMIC DNA]</scope>
    <source>
        <strain evidence="2 3">WS11</strain>
    </source>
</reference>
<dbReference type="InterPro" id="IPR029058">
    <property type="entry name" value="AB_hydrolase_fold"/>
</dbReference>
<keyword evidence="3" id="KW-1185">Reference proteome</keyword>
<dbReference type="InterPro" id="IPR050266">
    <property type="entry name" value="AB_hydrolase_sf"/>
</dbReference>
<dbReference type="Proteomes" id="UP000268192">
    <property type="component" value="Chromosome"/>
</dbReference>
<evidence type="ECO:0000313" key="2">
    <source>
        <dbReference type="EMBL" id="AZN71143.1"/>
    </source>
</evidence>
<dbReference type="RefSeq" id="WP_126009124.1">
    <property type="nucleotide sequence ID" value="NZ_CP032509.1"/>
</dbReference>
<dbReference type="KEGG" id="abaw:D5400_07540"/>
<dbReference type="PANTHER" id="PTHR43798:SF33">
    <property type="entry name" value="HYDROLASE, PUTATIVE (AFU_ORTHOLOGUE AFUA_2G14860)-RELATED"/>
    <property type="match status" value="1"/>
</dbReference>
<feature type="domain" description="AB hydrolase-1" evidence="1">
    <location>
        <begin position="28"/>
        <end position="254"/>
    </location>
</feature>
<accession>A0A3S9B2I7</accession>
<name>A0A3S9B2I7_9HYPH</name>
<dbReference type="OrthoDB" id="9804723at2"/>
<dbReference type="PRINTS" id="PR00111">
    <property type="entry name" value="ABHYDROLASE"/>
</dbReference>
<dbReference type="Pfam" id="PF00561">
    <property type="entry name" value="Abhydrolase_1"/>
    <property type="match status" value="1"/>
</dbReference>
<dbReference type="Gene3D" id="3.40.50.1820">
    <property type="entry name" value="alpha/beta hydrolase"/>
    <property type="match status" value="1"/>
</dbReference>
<dbReference type="EMBL" id="CP032509">
    <property type="protein sequence ID" value="AZN71143.1"/>
    <property type="molecule type" value="Genomic_DNA"/>
</dbReference>
<evidence type="ECO:0000259" key="1">
    <source>
        <dbReference type="Pfam" id="PF00561"/>
    </source>
</evidence>
<dbReference type="InterPro" id="IPR000073">
    <property type="entry name" value="AB_hydrolase_1"/>
</dbReference>
<protein>
    <submittedName>
        <fullName evidence="2">Alpha/beta fold hydrolase</fullName>
    </submittedName>
</protein>
<dbReference type="GO" id="GO:0016787">
    <property type="term" value="F:hydrolase activity"/>
    <property type="evidence" value="ECO:0007669"/>
    <property type="project" value="UniProtKB-KW"/>
</dbReference>
<sequence>MTVEKTGADQSETPLFAATEGDPTARAPVVFLHGFGGSAGVWTEVAAAIAVEHPTVAYDLPGHARSLKAAGIGGAGRMAKAIAVDLDSRGIAGVHLVGHSMGGAVATLLALRDPDRVASLTLLAPGGFGSEINHRLLQRYAQAANAHAIRLALEEMYGWNRPISDATVEAYVALRAQPGAIETLLAIHDTMTTGTGLDRRQGMIARADLETLTMPVKVLWGTQDRVLPTRQAHRLPPLFAAHVFEDTGHMLVDEQQEAVITLVRQSVKTGG</sequence>
<evidence type="ECO:0000313" key="3">
    <source>
        <dbReference type="Proteomes" id="UP000268192"/>
    </source>
</evidence>
<keyword evidence="2" id="KW-0378">Hydrolase</keyword>
<gene>
    <name evidence="2" type="ORF">D5400_07540</name>
</gene>
<proteinExistence type="predicted"/>
<dbReference type="GO" id="GO:0016020">
    <property type="term" value="C:membrane"/>
    <property type="evidence" value="ECO:0007669"/>
    <property type="project" value="TreeGrafter"/>
</dbReference>
<organism evidence="2 3">
    <name type="scientific">Georhizobium profundi</name>
    <dbReference type="NCBI Taxonomy" id="2341112"/>
    <lineage>
        <taxon>Bacteria</taxon>
        <taxon>Pseudomonadati</taxon>
        <taxon>Pseudomonadota</taxon>
        <taxon>Alphaproteobacteria</taxon>
        <taxon>Hyphomicrobiales</taxon>
        <taxon>Rhizobiaceae</taxon>
        <taxon>Georhizobium</taxon>
    </lineage>
</organism>
<dbReference type="AlphaFoldDB" id="A0A3S9B2I7"/>
<dbReference type="PANTHER" id="PTHR43798">
    <property type="entry name" value="MONOACYLGLYCEROL LIPASE"/>
    <property type="match status" value="1"/>
</dbReference>
<dbReference type="SUPFAM" id="SSF53474">
    <property type="entry name" value="alpha/beta-Hydrolases"/>
    <property type="match status" value="1"/>
</dbReference>